<dbReference type="InterPro" id="IPR025499">
    <property type="entry name" value="KdgF"/>
</dbReference>
<gene>
    <name evidence="2" type="ORF">WGH24286_00997</name>
</gene>
<dbReference type="Pfam" id="PF07883">
    <property type="entry name" value="Cupin_2"/>
    <property type="match status" value="1"/>
</dbReference>
<keyword evidence="3" id="KW-1185">Reference proteome</keyword>
<accession>A0ABN8BPN4</accession>
<evidence type="ECO:0000313" key="3">
    <source>
        <dbReference type="Proteomes" id="UP000789719"/>
    </source>
</evidence>
<dbReference type="InterPro" id="IPR013096">
    <property type="entry name" value="Cupin_2"/>
</dbReference>
<dbReference type="InterPro" id="IPR011051">
    <property type="entry name" value="RmlC_Cupin_sf"/>
</dbReference>
<dbReference type="InterPro" id="IPR014710">
    <property type="entry name" value="RmlC-like_jellyroll"/>
</dbReference>
<proteinExistence type="predicted"/>
<dbReference type="SUPFAM" id="SSF51182">
    <property type="entry name" value="RmlC-like cupins"/>
    <property type="match status" value="1"/>
</dbReference>
<comment type="caution">
    <text evidence="2">The sequence shown here is derived from an EMBL/GenBank/DDBJ whole genome shotgun (WGS) entry which is preliminary data.</text>
</comment>
<protein>
    <recommendedName>
        <fullName evidence="1">Cupin type-2 domain-containing protein</fullName>
    </recommendedName>
</protein>
<dbReference type="Gene3D" id="2.60.120.10">
    <property type="entry name" value="Jelly Rolls"/>
    <property type="match status" value="1"/>
</dbReference>
<dbReference type="PIRSF" id="PIRSF029883">
    <property type="entry name" value="KdgF"/>
    <property type="match status" value="1"/>
</dbReference>
<dbReference type="Proteomes" id="UP000789719">
    <property type="component" value="Unassembled WGS sequence"/>
</dbReference>
<name>A0ABN8BPN4_9LACO</name>
<sequence length="115" mass="13256">MFFYDNELPLERVDENSLRKVLAYGDGLMNTLVVFERGLAAGSSIPYHQHEHVQTTFVLQGSFEFAIEYPDHIERKVVQQGDSIYFPSKHPHGCIPLEDDSRLLDAFTPIRQDFL</sequence>
<dbReference type="EMBL" id="CAKKNT010000011">
    <property type="protein sequence ID" value="CAH0418576.1"/>
    <property type="molecule type" value="Genomic_DNA"/>
</dbReference>
<evidence type="ECO:0000259" key="1">
    <source>
        <dbReference type="Pfam" id="PF07883"/>
    </source>
</evidence>
<dbReference type="CDD" id="cd02238">
    <property type="entry name" value="cupin_KdgF"/>
    <property type="match status" value="1"/>
</dbReference>
<dbReference type="RefSeq" id="WP_230098662.1">
    <property type="nucleotide sequence ID" value="NZ_CAKKNT010000011.1"/>
</dbReference>
<reference evidence="2 3" key="1">
    <citation type="submission" date="2021-11" db="EMBL/GenBank/DDBJ databases">
        <authorList>
            <person name="Depoorter E."/>
        </authorList>
    </citation>
    <scope>NUCLEOTIDE SEQUENCE [LARGE SCALE GENOMIC DNA]</scope>
    <source>
        <strain evidence="2 3">LMG 24286</strain>
    </source>
</reference>
<evidence type="ECO:0000313" key="2">
    <source>
        <dbReference type="EMBL" id="CAH0418576.1"/>
    </source>
</evidence>
<feature type="domain" description="Cupin type-2" evidence="1">
    <location>
        <begin position="39"/>
        <end position="95"/>
    </location>
</feature>
<organism evidence="2 3">
    <name type="scientific">Periweissella ghanensis</name>
    <dbReference type="NCBI Taxonomy" id="467997"/>
    <lineage>
        <taxon>Bacteria</taxon>
        <taxon>Bacillati</taxon>
        <taxon>Bacillota</taxon>
        <taxon>Bacilli</taxon>
        <taxon>Lactobacillales</taxon>
        <taxon>Lactobacillaceae</taxon>
        <taxon>Periweissella</taxon>
    </lineage>
</organism>